<dbReference type="AlphaFoldDB" id="A0A6G5AFR7"/>
<protein>
    <submittedName>
        <fullName evidence="1">Uncharacterized protein</fullName>
    </submittedName>
</protein>
<organism evidence="1">
    <name type="scientific">Rhipicephalus microplus</name>
    <name type="common">Cattle tick</name>
    <name type="synonym">Boophilus microplus</name>
    <dbReference type="NCBI Taxonomy" id="6941"/>
    <lineage>
        <taxon>Eukaryota</taxon>
        <taxon>Metazoa</taxon>
        <taxon>Ecdysozoa</taxon>
        <taxon>Arthropoda</taxon>
        <taxon>Chelicerata</taxon>
        <taxon>Arachnida</taxon>
        <taxon>Acari</taxon>
        <taxon>Parasitiformes</taxon>
        <taxon>Ixodida</taxon>
        <taxon>Ixodoidea</taxon>
        <taxon>Ixodidae</taxon>
        <taxon>Rhipicephalinae</taxon>
        <taxon>Rhipicephalus</taxon>
        <taxon>Boophilus</taxon>
    </lineage>
</organism>
<accession>A0A6G5AFR7</accession>
<reference evidence="1" key="1">
    <citation type="submission" date="2020-03" db="EMBL/GenBank/DDBJ databases">
        <title>A transcriptome and proteome of the tick Rhipicephalus microplus shaped by the genetic composition of its hosts and developmental stage.</title>
        <authorList>
            <person name="Garcia G.R."/>
            <person name="Ribeiro J.M.C."/>
            <person name="Maruyama S.R."/>
            <person name="Gardinasse L.G."/>
            <person name="Nelson K."/>
            <person name="Ferreira B.R."/>
            <person name="Andrade T.G."/>
            <person name="Santos I.K.F.M."/>
        </authorList>
    </citation>
    <scope>NUCLEOTIDE SEQUENCE</scope>
    <source>
        <strain evidence="1">NSGR</strain>
        <tissue evidence="1">Salivary glands</tissue>
    </source>
</reference>
<evidence type="ECO:0000313" key="1">
    <source>
        <dbReference type="EMBL" id="NIE49764.1"/>
    </source>
</evidence>
<dbReference type="EMBL" id="GIKN01007491">
    <property type="protein sequence ID" value="NIE49764.1"/>
    <property type="molecule type" value="Transcribed_RNA"/>
</dbReference>
<proteinExistence type="predicted"/>
<name>A0A6G5AFR7_RHIMP</name>
<sequence>MCHLFAVHVNRNECIHCPSNRHFRDSGCVRGTRVGKLGVTDLTRRDNVSFGGASLLLRSGENFKIQKKIFLYTCWQTLVCEECQHCIRRTWKNVPQEMCV</sequence>